<reference evidence="7" key="1">
    <citation type="journal article" date="2020" name="mSystems">
        <title>Genome- and Community-Level Interaction Insights into Carbon Utilization and Element Cycling Functions of Hydrothermarchaeota in Hydrothermal Sediment.</title>
        <authorList>
            <person name="Zhou Z."/>
            <person name="Liu Y."/>
            <person name="Xu W."/>
            <person name="Pan J."/>
            <person name="Luo Z.H."/>
            <person name="Li M."/>
        </authorList>
    </citation>
    <scope>NUCLEOTIDE SEQUENCE [LARGE SCALE GENOMIC DNA]</scope>
    <source>
        <strain evidence="7">SpSt-125</strain>
    </source>
</reference>
<comment type="similarity">
    <text evidence="2">Belongs to the nitroreductase family.</text>
</comment>
<evidence type="ECO:0000256" key="4">
    <source>
        <dbReference type="ARBA" id="ARBA00022643"/>
    </source>
</evidence>
<evidence type="ECO:0000256" key="3">
    <source>
        <dbReference type="ARBA" id="ARBA00022630"/>
    </source>
</evidence>
<dbReference type="SUPFAM" id="SSF55469">
    <property type="entry name" value="FMN-dependent nitroreductase-like"/>
    <property type="match status" value="1"/>
</dbReference>
<dbReference type="AlphaFoldDB" id="A0A7J2U3U0"/>
<comment type="caution">
    <text evidence="7">The sequence shown here is derived from an EMBL/GenBank/DDBJ whole genome shotgun (WGS) entry which is preliminary data.</text>
</comment>
<name>A0A7J2U3U0_9CREN</name>
<dbReference type="InterPro" id="IPR029479">
    <property type="entry name" value="Nitroreductase"/>
</dbReference>
<evidence type="ECO:0000313" key="7">
    <source>
        <dbReference type="EMBL" id="HEM66997.1"/>
    </source>
</evidence>
<accession>A0A7J2U3U0</accession>
<evidence type="ECO:0000259" key="6">
    <source>
        <dbReference type="Pfam" id="PF00881"/>
    </source>
</evidence>
<keyword evidence="5" id="KW-0560">Oxidoreductase</keyword>
<dbReference type="GO" id="GO:0016491">
    <property type="term" value="F:oxidoreductase activity"/>
    <property type="evidence" value="ECO:0007669"/>
    <property type="project" value="UniProtKB-KW"/>
</dbReference>
<evidence type="ECO:0000256" key="1">
    <source>
        <dbReference type="ARBA" id="ARBA00001917"/>
    </source>
</evidence>
<organism evidence="7">
    <name type="scientific">Ignisphaera aggregans</name>
    <dbReference type="NCBI Taxonomy" id="334771"/>
    <lineage>
        <taxon>Archaea</taxon>
        <taxon>Thermoproteota</taxon>
        <taxon>Thermoprotei</taxon>
        <taxon>Desulfurococcales</taxon>
        <taxon>Desulfurococcaceae</taxon>
        <taxon>Ignisphaera</taxon>
    </lineage>
</organism>
<dbReference type="PANTHER" id="PTHR43673:SF2">
    <property type="entry name" value="NITROREDUCTASE"/>
    <property type="match status" value="1"/>
</dbReference>
<dbReference type="EMBL" id="DSEU01000039">
    <property type="protein sequence ID" value="HEM66997.1"/>
    <property type="molecule type" value="Genomic_DNA"/>
</dbReference>
<proteinExistence type="inferred from homology"/>
<dbReference type="InterPro" id="IPR000415">
    <property type="entry name" value="Nitroreductase-like"/>
</dbReference>
<sequence>MELVKSVLDVARFAPSAGNRQPWVFIVVTDPEIKSKLVKIHRWAYPLEEAPLGIVVACNKDVSPDSYMVDCANAAMYIMLAAHALGLGTVWIQSLRNVEDIQKIVKLPSNYIPVALLAMGYPNESPTPKPRKSLEEIAYLNTFGNTLK</sequence>
<evidence type="ECO:0000256" key="5">
    <source>
        <dbReference type="ARBA" id="ARBA00023002"/>
    </source>
</evidence>
<keyword evidence="4" id="KW-0288">FMN</keyword>
<keyword evidence="3" id="KW-0285">Flavoprotein</keyword>
<dbReference type="Gene3D" id="3.40.109.10">
    <property type="entry name" value="NADH Oxidase"/>
    <property type="match status" value="1"/>
</dbReference>
<gene>
    <name evidence="7" type="ORF">ENO26_05460</name>
</gene>
<feature type="domain" description="Nitroreductase" evidence="6">
    <location>
        <begin position="46"/>
        <end position="121"/>
    </location>
</feature>
<protein>
    <submittedName>
        <fullName evidence="7">Nitroreductase family protein</fullName>
    </submittedName>
</protein>
<comment type="cofactor">
    <cofactor evidence="1">
        <name>FMN</name>
        <dbReference type="ChEBI" id="CHEBI:58210"/>
    </cofactor>
</comment>
<evidence type="ECO:0000256" key="2">
    <source>
        <dbReference type="ARBA" id="ARBA00007118"/>
    </source>
</evidence>
<dbReference type="Pfam" id="PF00881">
    <property type="entry name" value="Nitroreductase"/>
    <property type="match status" value="1"/>
</dbReference>
<dbReference type="PANTHER" id="PTHR43673">
    <property type="entry name" value="NAD(P)H NITROREDUCTASE YDGI-RELATED"/>
    <property type="match status" value="1"/>
</dbReference>